<dbReference type="InterPro" id="IPR045851">
    <property type="entry name" value="AMP-bd_C_sf"/>
</dbReference>
<reference evidence="5 6" key="1">
    <citation type="submission" date="2021-08" db="EMBL/GenBank/DDBJ databases">
        <title>The genome sequence of Chitinophaga sp. B61.</title>
        <authorList>
            <person name="Zhang X."/>
        </authorList>
    </citation>
    <scope>NUCLEOTIDE SEQUENCE [LARGE SCALE GENOMIC DNA]</scope>
    <source>
        <strain evidence="5 6">B61</strain>
    </source>
</reference>
<dbReference type="NCBIfam" id="NF003417">
    <property type="entry name" value="PRK04813.1"/>
    <property type="match status" value="3"/>
</dbReference>
<dbReference type="InterPro" id="IPR025110">
    <property type="entry name" value="AMP-bd_C"/>
</dbReference>
<dbReference type="Pfam" id="PF00550">
    <property type="entry name" value="PP-binding"/>
    <property type="match status" value="2"/>
</dbReference>
<dbReference type="Gene3D" id="3.40.630.30">
    <property type="match status" value="1"/>
</dbReference>
<dbReference type="InterPro" id="IPR000873">
    <property type="entry name" value="AMP-dep_synth/lig_dom"/>
</dbReference>
<dbReference type="InterPro" id="IPR042099">
    <property type="entry name" value="ANL_N_sf"/>
</dbReference>
<dbReference type="SUPFAM" id="SSF56801">
    <property type="entry name" value="Acetyl-CoA synthetase-like"/>
    <property type="match status" value="2"/>
</dbReference>
<dbReference type="Gene3D" id="1.10.1200.10">
    <property type="entry name" value="ACP-like"/>
    <property type="match status" value="1"/>
</dbReference>
<proteinExistence type="predicted"/>
<name>A0ABS7GJ90_9BACT</name>
<keyword evidence="6" id="KW-1185">Reference proteome</keyword>
<comment type="cofactor">
    <cofactor evidence="1">
        <name>pantetheine 4'-phosphate</name>
        <dbReference type="ChEBI" id="CHEBI:47942"/>
    </cofactor>
</comment>
<dbReference type="Gene3D" id="3.40.50.980">
    <property type="match status" value="2"/>
</dbReference>
<evidence type="ECO:0000256" key="2">
    <source>
        <dbReference type="ARBA" id="ARBA00022450"/>
    </source>
</evidence>
<dbReference type="Gene3D" id="2.30.38.10">
    <property type="entry name" value="Luciferase, Domain 3"/>
    <property type="match status" value="1"/>
</dbReference>
<dbReference type="InterPro" id="IPR036736">
    <property type="entry name" value="ACP-like_sf"/>
</dbReference>
<dbReference type="SMART" id="SM00823">
    <property type="entry name" value="PKS_PP"/>
    <property type="match status" value="2"/>
</dbReference>
<comment type="caution">
    <text evidence="5">The sequence shown here is derived from an EMBL/GenBank/DDBJ whole genome shotgun (WGS) entry which is preliminary data.</text>
</comment>
<dbReference type="InterPro" id="IPR020845">
    <property type="entry name" value="AMP-binding_CS"/>
</dbReference>
<keyword evidence="2" id="KW-0596">Phosphopantetheine</keyword>
<dbReference type="PROSITE" id="PS00455">
    <property type="entry name" value="AMP_BINDING"/>
    <property type="match status" value="2"/>
</dbReference>
<dbReference type="InterPro" id="IPR001242">
    <property type="entry name" value="Condensation_dom"/>
</dbReference>
<dbReference type="InterPro" id="IPR020806">
    <property type="entry name" value="PKS_PP-bd"/>
</dbReference>
<dbReference type="Gene3D" id="3.40.50.1820">
    <property type="entry name" value="alpha/beta hydrolase"/>
    <property type="match status" value="1"/>
</dbReference>
<dbReference type="SUPFAM" id="SSF52777">
    <property type="entry name" value="CoA-dependent acyltransferases"/>
    <property type="match status" value="3"/>
</dbReference>
<dbReference type="Gene3D" id="3.40.50.12780">
    <property type="entry name" value="N-terminal domain of ligase-like"/>
    <property type="match status" value="1"/>
</dbReference>
<dbReference type="CDD" id="cd19531">
    <property type="entry name" value="LCL_NRPS-like"/>
    <property type="match status" value="1"/>
</dbReference>
<evidence type="ECO:0000256" key="1">
    <source>
        <dbReference type="ARBA" id="ARBA00001957"/>
    </source>
</evidence>
<dbReference type="InterPro" id="IPR023213">
    <property type="entry name" value="CAT-like_dom_sf"/>
</dbReference>
<dbReference type="Gene3D" id="3.30.559.30">
    <property type="entry name" value="Nonribosomal peptide synthetase, condensation domain"/>
    <property type="match status" value="2"/>
</dbReference>
<evidence type="ECO:0000313" key="6">
    <source>
        <dbReference type="Proteomes" id="UP000812961"/>
    </source>
</evidence>
<dbReference type="InterPro" id="IPR010071">
    <property type="entry name" value="AA_adenyl_dom"/>
</dbReference>
<dbReference type="InterPro" id="IPR029058">
    <property type="entry name" value="AB_hydrolase_fold"/>
</dbReference>
<gene>
    <name evidence="5" type="ORF">K1Y79_22875</name>
</gene>
<dbReference type="Pfam" id="PF00668">
    <property type="entry name" value="Condensation"/>
    <property type="match status" value="2"/>
</dbReference>
<dbReference type="PROSITE" id="PS00012">
    <property type="entry name" value="PHOSPHOPANTETHEINE"/>
    <property type="match status" value="1"/>
</dbReference>
<dbReference type="PROSITE" id="PS50075">
    <property type="entry name" value="CARRIER"/>
    <property type="match status" value="2"/>
</dbReference>
<organism evidence="5 6">
    <name type="scientific">Chitinophaga rhizophila</name>
    <dbReference type="NCBI Taxonomy" id="2866212"/>
    <lineage>
        <taxon>Bacteria</taxon>
        <taxon>Pseudomonadati</taxon>
        <taxon>Bacteroidota</taxon>
        <taxon>Chitinophagia</taxon>
        <taxon>Chitinophagales</taxon>
        <taxon>Chitinophagaceae</taxon>
        <taxon>Chitinophaga</taxon>
    </lineage>
</organism>
<dbReference type="Gene3D" id="3.30.300.30">
    <property type="match status" value="2"/>
</dbReference>
<dbReference type="Gene3D" id="3.30.559.10">
    <property type="entry name" value="Chloramphenicol acetyltransferase-like domain"/>
    <property type="match status" value="1"/>
</dbReference>
<dbReference type="SUPFAM" id="SSF47336">
    <property type="entry name" value="ACP-like"/>
    <property type="match status" value="2"/>
</dbReference>
<feature type="domain" description="Carrier" evidence="4">
    <location>
        <begin position="2107"/>
        <end position="2182"/>
    </location>
</feature>
<accession>A0ABS7GJ90</accession>
<dbReference type="PANTHER" id="PTHR45527">
    <property type="entry name" value="NONRIBOSOMAL PEPTIDE SYNTHETASE"/>
    <property type="match status" value="1"/>
</dbReference>
<keyword evidence="3" id="KW-0597">Phosphoprotein</keyword>
<dbReference type="Pfam" id="PF00501">
    <property type="entry name" value="AMP-binding"/>
    <property type="match status" value="2"/>
</dbReference>
<dbReference type="CDD" id="cd05930">
    <property type="entry name" value="A_NRPS"/>
    <property type="match status" value="2"/>
</dbReference>
<dbReference type="InterPro" id="IPR009081">
    <property type="entry name" value="PP-bd_ACP"/>
</dbReference>
<evidence type="ECO:0000259" key="4">
    <source>
        <dbReference type="PROSITE" id="PS50075"/>
    </source>
</evidence>
<dbReference type="PANTHER" id="PTHR45527:SF1">
    <property type="entry name" value="FATTY ACID SYNTHASE"/>
    <property type="match status" value="1"/>
</dbReference>
<dbReference type="Proteomes" id="UP000812961">
    <property type="component" value="Unassembled WGS sequence"/>
</dbReference>
<dbReference type="Pfam" id="PF13193">
    <property type="entry name" value="AMP-binding_C"/>
    <property type="match status" value="1"/>
</dbReference>
<feature type="domain" description="Carrier" evidence="4">
    <location>
        <begin position="776"/>
        <end position="851"/>
    </location>
</feature>
<dbReference type="EMBL" id="JAICCF010000004">
    <property type="protein sequence ID" value="MBW8687200.1"/>
    <property type="molecule type" value="Genomic_DNA"/>
</dbReference>
<evidence type="ECO:0000256" key="3">
    <source>
        <dbReference type="ARBA" id="ARBA00022553"/>
    </source>
</evidence>
<protein>
    <submittedName>
        <fullName evidence="5">Amino acid adenylation domain-containing protein</fullName>
    </submittedName>
</protein>
<sequence length="2186" mass="243656">MITNTFDKELLLFSNKFLNQKEYWLKKLAAIEQPVRLSAHGTSVLPPASRHVLDWEIASTLQERILKISNNADLTCYIVMVASWKVLLSKFLRQSHITVSSPVNKLKATEDTFNRSLLLFDDISLSTTFRELLMVCGKTVIEAYDNQDYPLKNVLDSLASPHLHPATNIAIAMDNLHDLPVIDEPEEEIQVIVSKQENRLLLRISYSTESYPEAMCSQLLRCWENVTSQLLADVNVPFNTVKLLSAEDQQQLIQQFEGRNTIFPVEKLIPHYLEQHAANTPGSRAVVCDGVSLSYAALNEHVNRIAVFLKQQLGASTAPVGLMLPRSIEMMQVILALWKCGVPYIPLDTAYPRARVADILTDAGSKLLMTRSAFITGSAGLFDGTVIHMDDAAAIIAGLSPENPPVTASAGDLAYIIYTSGSTGKPKGVMVEHAGMMNHMFAKINDLGLTPQSIVAQNASHTFDISVWQFFVSLITGGSTVIYTTDTNLDINEFVDQVVKDRITILEVVPSYLSLICDTQEQRQVSFPDLSFLLTTGEAFPHKLASRWFAANPGIPVVNAYGPTEASDDITHSLLTAPPEDQIIPIGRTVQNMHIYVVDEHMHICPVGVKGEILVSGVGVGRGYINNPEKTAEVFLQDPFTTTPRRMYRTGDLGSYRSDGQLDFWGRKDFQLKISGYRIEPGEIESALLKIPVVKEAVVIDHTTSQGHKYLSAYITVSDTDGVNTDQMKDELSAWLPAYMVPANIHVLSRLPLTANGKIDRKALSEMDFQSESTEQPRTPEEHVLLGIWKEVLSVDRLGVTDNFFRLGGHSVAAIQLMSRIKKHFRADLVLLDIFENPTIRGLGSVISEKEGSLLRTDETADIPVKQPKQHYEISPVQYPEWFMLRLNPDSTFYNVGMVLEMNGIVNVPHLLQSLNILINRHEVFRAAFHEILGTPHVSLVDDLDIAMDDFLVDISGSQNWKLPLEKILSEIYRKPLNLSKAPVATFRLIKVEQERHIFVFEINHIIWDQLSTFIFFRELQQLYNQLSKGLHPELTPLSVNYYDWSEWMHTRLNDGSLDHHKTYWLQQFETLPLPLELPLDFPRSVRQTFNGRTIFQLIDEDTRRDLTRFQEANNVTLQILLLSVLKLLLFRITGQNDIVVGTPIFNRDHPSLEPIVGLFASAIPIRSQVDDSATFQQLLDQVRKVSLEAYDHHSYPFNKVLELLKHTGDFSKSRFISVFFGVQNDETSFEKLAYQFDGMEVKMYEADNVQLFEEDTSVFDFTMQVDHTVDYMKLSIRYNTDLFREETAANFLRWYLTLLKQAIKTPADYLRTYLLEEKPLSATGTRIPLPADSLADLITDNLIRQGAGTAIVHNEQIYSFEEIRVFSEKVTAYLQNKGVVKGSKVGVLLAPSFEMIGVILGILKAGATWIPLTKEYPAGRMDTIMQMVDMADIFYDASILSPDVFALLTGKYTDIATKRLALNTIVPAVKPVAWQLDDVVYIIFTSGSTGVPKAIEVRHQGLLNIMLSTMQQYPLTTTDSVLFHTPVVFDAVMLEIFLPLLSGARIIISDSTNKDIAALGGCINKHQVTFIQFVPLLLSEFVTAAATGVFDYPVSLRYVICGGAIMTAALRDKFFSVFKCGLYNHYGPTEITIDAASYDCAQSTTADIMPVGKPVANTAIYVVDRHMNSCAPNVAGEVVISSFGLAKGYFGNVAQTDNAFIPNPFNDGFGDRLYRTGDRGVLLSDGNLVIQGRLDNQVKLNGNRIELDEVETALSKIPGVRNAAAVVTASGNAGETLTTAVELDDACTLLAERQNNALRLFTIAQRPELKRYADALHTGAWPEYFKGATVIKNYWHRLYQLFPELQLVITDNQGAIAAVGNAVPVRWNGTVADLPGGWDDALERGVLGAEAGDTPDTLVILAGVAAASFSWVGGVSRHIIDGFKRIASREGFRHLLVALRPIDKVDRQEIPIDAYAALRDAQDRSEDKWIRLHESIGGKIIGTSEKSQHVEGSLVQWEGWTGVVFENDGSYLIKDALQPVHVDLTCDRATYYDPCVWIDHSASLTSPAVSNLTPLRLRRRLQQLLPSYMIPARIVVVDKIPVLESGKNNKTELLSILPVGNTEMDTDLTAGQKNVLRVFQQVLESENVSPGVSFFEAGGHSIRAIRLIGLLKEEFGIALTLEDIFLNPSVIELEQCISSKKALAK</sequence>
<dbReference type="InterPro" id="IPR006162">
    <property type="entry name" value="Ppantetheine_attach_site"/>
</dbReference>
<dbReference type="RefSeq" id="WP_220252522.1">
    <property type="nucleotide sequence ID" value="NZ_JAICCF010000004.1"/>
</dbReference>
<evidence type="ECO:0000313" key="5">
    <source>
        <dbReference type="EMBL" id="MBW8687200.1"/>
    </source>
</evidence>
<dbReference type="NCBIfam" id="TIGR01733">
    <property type="entry name" value="AA-adenyl-dom"/>
    <property type="match status" value="2"/>
</dbReference>